<evidence type="ECO:0000313" key="2">
    <source>
        <dbReference type="EMBL" id="QDV27213.1"/>
    </source>
</evidence>
<gene>
    <name evidence="2" type="ORF">Q31a_56010</name>
</gene>
<dbReference type="InterPro" id="IPR019288">
    <property type="entry name" value="3'-5'_exonuclease_PolB-like"/>
</dbReference>
<dbReference type="CDD" id="cd05782">
    <property type="entry name" value="DNA_polB_like1_exo"/>
    <property type="match status" value="1"/>
</dbReference>
<dbReference type="GO" id="GO:0003676">
    <property type="term" value="F:nucleic acid binding"/>
    <property type="evidence" value="ECO:0007669"/>
    <property type="project" value="InterPro"/>
</dbReference>
<dbReference type="Proteomes" id="UP000318017">
    <property type="component" value="Chromosome"/>
</dbReference>
<evidence type="ECO:0000259" key="1">
    <source>
        <dbReference type="Pfam" id="PF10108"/>
    </source>
</evidence>
<dbReference type="SUPFAM" id="SSF53098">
    <property type="entry name" value="Ribonuclease H-like"/>
    <property type="match status" value="1"/>
</dbReference>
<evidence type="ECO:0000313" key="3">
    <source>
        <dbReference type="Proteomes" id="UP000318017"/>
    </source>
</evidence>
<dbReference type="InterPro" id="IPR012337">
    <property type="entry name" value="RNaseH-like_sf"/>
</dbReference>
<accession>A0A518GF54</accession>
<dbReference type="EMBL" id="CP036298">
    <property type="protein sequence ID" value="QDV27213.1"/>
    <property type="molecule type" value="Genomic_DNA"/>
</dbReference>
<name>A0A518GF54_9BACT</name>
<dbReference type="AlphaFoldDB" id="A0A518GF54"/>
<organism evidence="2 3">
    <name type="scientific">Aureliella helgolandensis</name>
    <dbReference type="NCBI Taxonomy" id="2527968"/>
    <lineage>
        <taxon>Bacteria</taxon>
        <taxon>Pseudomonadati</taxon>
        <taxon>Planctomycetota</taxon>
        <taxon>Planctomycetia</taxon>
        <taxon>Pirellulales</taxon>
        <taxon>Pirellulaceae</taxon>
        <taxon>Aureliella</taxon>
    </lineage>
</organism>
<protein>
    <submittedName>
        <fullName evidence="2">Putative 3'-5' exonuclease related to the exonuclease domain of PolB</fullName>
    </submittedName>
</protein>
<feature type="domain" description="Predicted 3'-5' exonuclease PolB-like" evidence="1">
    <location>
        <begin position="51"/>
        <end position="262"/>
    </location>
</feature>
<keyword evidence="2" id="KW-0269">Exonuclease</keyword>
<sequence>MAQDVRYLVFDVESVPDGDLVAKTRYAALGLSAAEAIRKFRNELLITSGRDFIPYTYHLPISVVVAKLRADFSLIEIVSLDQPEHRPHVISKHFWAGWEAYGQPTWVTFNGRSFDIPLMEQAAFRYGIPIPKWFNLEHRTYEQNRNRYNLGAHIDLHDVLTNYGATWYRGGLNLAASLLGKPGKMDVAGDMVYDLYLQGKISEINEYCRCDVLDTYFVFLRSMLMMGKLTLEQEQSHVLQTKELLESQAEEHPAYRQYLEQWGDWSNPWSE</sequence>
<proteinExistence type="predicted"/>
<dbReference type="Pfam" id="PF10108">
    <property type="entry name" value="DNA_pol_B_exo2"/>
    <property type="match status" value="1"/>
</dbReference>
<keyword evidence="2" id="KW-0540">Nuclease</keyword>
<dbReference type="RefSeq" id="WP_231690931.1">
    <property type="nucleotide sequence ID" value="NZ_CP036298.1"/>
</dbReference>
<keyword evidence="3" id="KW-1185">Reference proteome</keyword>
<dbReference type="KEGG" id="ahel:Q31a_56010"/>
<dbReference type="GO" id="GO:0004527">
    <property type="term" value="F:exonuclease activity"/>
    <property type="evidence" value="ECO:0007669"/>
    <property type="project" value="UniProtKB-KW"/>
</dbReference>
<reference evidence="2 3" key="1">
    <citation type="submission" date="2019-02" db="EMBL/GenBank/DDBJ databases">
        <title>Deep-cultivation of Planctomycetes and their phenomic and genomic characterization uncovers novel biology.</title>
        <authorList>
            <person name="Wiegand S."/>
            <person name="Jogler M."/>
            <person name="Boedeker C."/>
            <person name="Pinto D."/>
            <person name="Vollmers J."/>
            <person name="Rivas-Marin E."/>
            <person name="Kohn T."/>
            <person name="Peeters S.H."/>
            <person name="Heuer A."/>
            <person name="Rast P."/>
            <person name="Oberbeckmann S."/>
            <person name="Bunk B."/>
            <person name="Jeske O."/>
            <person name="Meyerdierks A."/>
            <person name="Storesund J.E."/>
            <person name="Kallscheuer N."/>
            <person name="Luecker S."/>
            <person name="Lage O.M."/>
            <person name="Pohl T."/>
            <person name="Merkel B.J."/>
            <person name="Hornburger P."/>
            <person name="Mueller R.-W."/>
            <person name="Bruemmer F."/>
            <person name="Labrenz M."/>
            <person name="Spormann A.M."/>
            <person name="Op den Camp H."/>
            <person name="Overmann J."/>
            <person name="Amann R."/>
            <person name="Jetten M.S.M."/>
            <person name="Mascher T."/>
            <person name="Medema M.H."/>
            <person name="Devos D.P."/>
            <person name="Kaster A.-K."/>
            <person name="Ovreas L."/>
            <person name="Rohde M."/>
            <person name="Galperin M.Y."/>
            <person name="Jogler C."/>
        </authorList>
    </citation>
    <scope>NUCLEOTIDE SEQUENCE [LARGE SCALE GENOMIC DNA]</scope>
    <source>
        <strain evidence="2 3">Q31a</strain>
    </source>
</reference>
<dbReference type="Gene3D" id="3.30.420.10">
    <property type="entry name" value="Ribonuclease H-like superfamily/Ribonuclease H"/>
    <property type="match status" value="1"/>
</dbReference>
<keyword evidence="2" id="KW-0378">Hydrolase</keyword>
<dbReference type="InterPro" id="IPR036397">
    <property type="entry name" value="RNaseH_sf"/>
</dbReference>